<dbReference type="EMBL" id="SKBQ01000025">
    <property type="protein sequence ID" value="TPX14868.1"/>
    <property type="molecule type" value="Genomic_DNA"/>
</dbReference>
<organism evidence="1 2">
    <name type="scientific">Thyridium curvatum</name>
    <dbReference type="NCBI Taxonomy" id="1093900"/>
    <lineage>
        <taxon>Eukaryota</taxon>
        <taxon>Fungi</taxon>
        <taxon>Dikarya</taxon>
        <taxon>Ascomycota</taxon>
        <taxon>Pezizomycotina</taxon>
        <taxon>Sordariomycetes</taxon>
        <taxon>Sordariomycetidae</taxon>
        <taxon>Thyridiales</taxon>
        <taxon>Thyridiaceae</taxon>
        <taxon>Thyridium</taxon>
    </lineage>
</organism>
<reference evidence="1 2" key="1">
    <citation type="submission" date="2019-06" db="EMBL/GenBank/DDBJ databases">
        <title>Draft genome sequence of the filamentous fungus Phialemoniopsis curvata isolated from diesel fuel.</title>
        <authorList>
            <person name="Varaljay V.A."/>
            <person name="Lyon W.J."/>
            <person name="Crouch A.L."/>
            <person name="Drake C.E."/>
            <person name="Hollomon J.M."/>
            <person name="Nadeau L.J."/>
            <person name="Nunn H.S."/>
            <person name="Stevenson B.S."/>
            <person name="Bojanowski C.L."/>
            <person name="Crookes-Goodson W.J."/>
        </authorList>
    </citation>
    <scope>NUCLEOTIDE SEQUENCE [LARGE SCALE GENOMIC DNA]</scope>
    <source>
        <strain evidence="1 2">D216</strain>
    </source>
</reference>
<comment type="caution">
    <text evidence="1">The sequence shown here is derived from an EMBL/GenBank/DDBJ whole genome shotgun (WGS) entry which is preliminary data.</text>
</comment>
<protein>
    <submittedName>
        <fullName evidence="1">Uncharacterized protein</fullName>
    </submittedName>
</protein>
<dbReference type="InParanoid" id="A0A507BDM3"/>
<accession>A0A507BDM3</accession>
<dbReference type="Proteomes" id="UP000319257">
    <property type="component" value="Unassembled WGS sequence"/>
</dbReference>
<gene>
    <name evidence="1" type="ORF">E0L32_004977</name>
</gene>
<name>A0A507BDM3_9PEZI</name>
<proteinExistence type="predicted"/>
<evidence type="ECO:0000313" key="1">
    <source>
        <dbReference type="EMBL" id="TPX14868.1"/>
    </source>
</evidence>
<dbReference type="RefSeq" id="XP_030996579.1">
    <property type="nucleotide sequence ID" value="XM_031139447.1"/>
</dbReference>
<dbReference type="GeneID" id="41972424"/>
<keyword evidence="2" id="KW-1185">Reference proteome</keyword>
<evidence type="ECO:0000313" key="2">
    <source>
        <dbReference type="Proteomes" id="UP000319257"/>
    </source>
</evidence>
<sequence>MELSQGHDPVLLGHNDYQRIIQMAKLSSPELASKLDKNHLVERSVEVQKQALISSLVLKTQSSTPFQTALSVMKRYQPPGGPSVFSHAAASLKTLLGNLISYSIEKGVLEALWRDSYRVSLEPRNDAAPVMTNIYPDFTVGSTRRKLLETNLHVLQYRTIGIIRLVIQMGLKQQTPIPFVASLVEELLCYLEFRKNELQKLMHCEEQATVKPGGDFDLSIPKDLRISSETVEYFTTRKFCFEEAYFDSPLIKIPGTLWTKWFCDLDQDFFRTKEAQVVSLTLPESGYFLASPGMYISRRNGLRARGLNIPYEDHQAQYRRLSQASGEQFPPVTRTERIVVMTNVQDTIGDPFRNRPTQGRYKLSYWNEVCCAVENEPRQNLAQSQESTVSRFRTYGW</sequence>
<dbReference type="AlphaFoldDB" id="A0A507BDM3"/>